<dbReference type="InterPro" id="IPR001394">
    <property type="entry name" value="Peptidase_C19_UCH"/>
</dbReference>
<keyword evidence="2" id="KW-0472">Membrane</keyword>
<feature type="compositionally biased region" description="Polar residues" evidence="1">
    <location>
        <begin position="1051"/>
        <end position="1075"/>
    </location>
</feature>
<dbReference type="Gene3D" id="3.90.70.10">
    <property type="entry name" value="Cysteine proteinases"/>
    <property type="match status" value="1"/>
</dbReference>
<reference evidence="4" key="2">
    <citation type="submission" date="2017-06" db="EMBL/GenBank/DDBJ databases">
        <title>WGS assembly of Brachypodium distachyon.</title>
        <authorList>
            <consortium name="The International Brachypodium Initiative"/>
            <person name="Lucas S."/>
            <person name="Harmon-Smith M."/>
            <person name="Lail K."/>
            <person name="Tice H."/>
            <person name="Grimwood J."/>
            <person name="Bruce D."/>
            <person name="Barry K."/>
            <person name="Shu S."/>
            <person name="Lindquist E."/>
            <person name="Wang M."/>
            <person name="Pitluck S."/>
            <person name="Vogel J.P."/>
            <person name="Garvin D.F."/>
            <person name="Mockler T.C."/>
            <person name="Schmutz J."/>
            <person name="Rokhsar D."/>
            <person name="Bevan M.W."/>
        </authorList>
    </citation>
    <scope>NUCLEOTIDE SEQUENCE</scope>
    <source>
        <strain evidence="4">Bd21</strain>
    </source>
</reference>
<dbReference type="InterPro" id="IPR028889">
    <property type="entry name" value="USP"/>
</dbReference>
<feature type="domain" description="USP" evidence="3">
    <location>
        <begin position="865"/>
        <end position="1232"/>
    </location>
</feature>
<name>A0A0Q3PFH4_BRADI</name>
<dbReference type="GO" id="GO:0016579">
    <property type="term" value="P:protein deubiquitination"/>
    <property type="evidence" value="ECO:0007669"/>
    <property type="project" value="InterPro"/>
</dbReference>
<feature type="region of interest" description="Disordered" evidence="1">
    <location>
        <begin position="810"/>
        <end position="830"/>
    </location>
</feature>
<dbReference type="InterPro" id="IPR038765">
    <property type="entry name" value="Papain-like_cys_pep_sf"/>
</dbReference>
<evidence type="ECO:0000313" key="4">
    <source>
        <dbReference type="EMBL" id="KQJ88113.1"/>
    </source>
</evidence>
<dbReference type="Pfam" id="PF04578">
    <property type="entry name" value="DUF594"/>
    <property type="match status" value="1"/>
</dbReference>
<dbReference type="RefSeq" id="XP_024319112.1">
    <property type="nucleotide sequence ID" value="XM_024463344.1"/>
</dbReference>
<evidence type="ECO:0000313" key="6">
    <source>
        <dbReference type="Proteomes" id="UP000008810"/>
    </source>
</evidence>
<dbReference type="GO" id="GO:0004843">
    <property type="term" value="F:cysteine-type deubiquitinase activity"/>
    <property type="evidence" value="ECO:0007669"/>
    <property type="project" value="InterPro"/>
</dbReference>
<organism evidence="4">
    <name type="scientific">Brachypodium distachyon</name>
    <name type="common">Purple false brome</name>
    <name type="synonym">Trachynia distachya</name>
    <dbReference type="NCBI Taxonomy" id="15368"/>
    <lineage>
        <taxon>Eukaryota</taxon>
        <taxon>Viridiplantae</taxon>
        <taxon>Streptophyta</taxon>
        <taxon>Embryophyta</taxon>
        <taxon>Tracheophyta</taxon>
        <taxon>Spermatophyta</taxon>
        <taxon>Magnoliopsida</taxon>
        <taxon>Liliopsida</taxon>
        <taxon>Poales</taxon>
        <taxon>Poaceae</taxon>
        <taxon>BOP clade</taxon>
        <taxon>Pooideae</taxon>
        <taxon>Stipodae</taxon>
        <taxon>Brachypodieae</taxon>
        <taxon>Brachypodium</taxon>
    </lineage>
</organism>
<evidence type="ECO:0000256" key="2">
    <source>
        <dbReference type="SAM" id="Phobius"/>
    </source>
</evidence>
<dbReference type="PANTHER" id="PTHR31325">
    <property type="entry name" value="OS01G0798800 PROTEIN-RELATED"/>
    <property type="match status" value="1"/>
</dbReference>
<feature type="transmembrane region" description="Helical" evidence="2">
    <location>
        <begin position="376"/>
        <end position="403"/>
    </location>
</feature>
<dbReference type="AlphaFoldDB" id="A0A0Q3PFH4"/>
<reference evidence="5" key="3">
    <citation type="submission" date="2018-08" db="UniProtKB">
        <authorList>
            <consortium name="EnsemblPlants"/>
        </authorList>
    </citation>
    <scope>IDENTIFICATION</scope>
    <source>
        <strain evidence="5">cv. Bd21</strain>
    </source>
</reference>
<dbReference type="PROSITE" id="PS50235">
    <property type="entry name" value="USP_3"/>
    <property type="match status" value="1"/>
</dbReference>
<dbReference type="InterPro" id="IPR007658">
    <property type="entry name" value="DUF594"/>
</dbReference>
<reference evidence="4 5" key="1">
    <citation type="journal article" date="2010" name="Nature">
        <title>Genome sequencing and analysis of the model grass Brachypodium distachyon.</title>
        <authorList>
            <consortium name="International Brachypodium Initiative"/>
        </authorList>
    </citation>
    <scope>NUCLEOTIDE SEQUENCE [LARGE SCALE GENOMIC DNA]</scope>
    <source>
        <strain evidence="4">Bd21</strain>
        <strain evidence="5">cv. Bd21</strain>
    </source>
</reference>
<sequence>MVNATSLVKSIFTMPTENTYILFRIELLVVVSTVLFLGMSILDIFRSGFHSSIIKAILSIVDSVSDSIVLYVMGAMQIAPFKNQLFPVWAIVLVGFRHSSDFISGYGIQDKDGRRFIEWKNVVKLLGVAFLNKTRGSMFVYPLWSLWCLQILRSKYRMVARQMAFKSVWHGKSSQLVSEYMRTDTQCENFKLEDCKADTMEGYRYLVYGETRQHIVLKKPRYVLHMDTNPEETRIQAKAKAKAARAKARHKTQAAKVNSTSAQPQRENGTRPAKPLIKPSPYSLITLDKIWQCDGALLQTGSTQGDKFKDLSLAFSLSRLLRCRLEDMSLHKDSVPITKNLIMLRIIREEAKRAFMVMELEMSFLNDYFNTRYPMVFWTGFLSLHLSFILSAATFAVACWLFVDILRVYKTHKDEVSHVINGVNVDMVITLIFMLFTVFKEVWEMAAYYLSDWARLLLASTYVRWNRSYVRNYFTENFIGSFFTSKIADSRWHGVLDQYAFLQSYDDSPSAWNFMRKFCTGAIPKKDEGAKLSEPIGIPECVKPAILVTLRSMDLTRAHLLDVIPSLLAESRDQYRWACFELPTSSHIILVWHIATSLCEIKFAQERYIDLTNPGFPLNALSYLTSFCHCCCCSPGPYLVNENMLDGDLKTRYTVANSLSRYCAYLLISKPDLLPDSFLVPKMIFQETVKDARRILKNSDSLEKRYKTLVDKGDTLPQHTTNSKENINIVQKGAKLAKELMREDEESRWEILAGVWADLLVHIAPSWNATAHKNCLESGGELITHIWALLWHCGIEKSMLWPVEGVPRNNAPEAHQNNNAENNSAKPADQWQAAGAIDRDDNHGKVTAATVDGVSFVNGDSHLIRGMQNLGNTCYFNALQGLLALGELRIKMLEQNPPEGSLLWEFKKLLEESTGGANGAGGTLMIENLFSVMSSTYPDFKVGVTEDSNHLLGSFLDGLNMEEPTMVKSLFRGEVAKYVYSKECVHTSVTPEVLDLSLAIPSKEHVSVEDCLDLYASGEVDDWYCTKCSAAARNASSNQKDTTVDEDHTQQSDSAAHQNEQSSHPDQQQTSTPNQDRGKLPMLNGDVHQMEQSHDKHKEEEKKYRAAKVNIRIMKAPTLLTIQLKRFDYVRHGRPEKLDEHVSIQEMLNITKYMDPRCVANEDYIYRLVAIIVHEGPKLSEGHNYSYVRGNSTGQEHGLTDTWFSANDEKVEKVSLEEVLECQAYILFYERVDQSKVIFKATHWIHL</sequence>
<dbReference type="InterPro" id="IPR025315">
    <property type="entry name" value="DUF4220"/>
</dbReference>
<dbReference type="SUPFAM" id="SSF54001">
    <property type="entry name" value="Cysteine proteinases"/>
    <property type="match status" value="1"/>
</dbReference>
<evidence type="ECO:0000313" key="5">
    <source>
        <dbReference type="EnsemblPlants" id="KQJ88113"/>
    </source>
</evidence>
<keyword evidence="2" id="KW-0812">Transmembrane</keyword>
<accession>A0A0Q3PFH4</accession>
<dbReference type="OrthoDB" id="624036at2759"/>
<dbReference type="EMBL" id="CM000883">
    <property type="protein sequence ID" value="KQJ88113.1"/>
    <property type="molecule type" value="Genomic_DNA"/>
</dbReference>
<dbReference type="EnsemblPlants" id="KQJ88113">
    <property type="protein sequence ID" value="KQJ88113"/>
    <property type="gene ID" value="BRADI_4g15430v3"/>
</dbReference>
<dbReference type="Pfam" id="PF00443">
    <property type="entry name" value="UCH"/>
    <property type="match status" value="1"/>
</dbReference>
<feature type="region of interest" description="Disordered" evidence="1">
    <location>
        <begin position="1035"/>
        <end position="1082"/>
    </location>
</feature>
<feature type="transmembrane region" description="Helical" evidence="2">
    <location>
        <begin position="423"/>
        <end position="439"/>
    </location>
</feature>
<evidence type="ECO:0000256" key="1">
    <source>
        <dbReference type="SAM" id="MobiDB-lite"/>
    </source>
</evidence>
<feature type="region of interest" description="Disordered" evidence="1">
    <location>
        <begin position="250"/>
        <end position="275"/>
    </location>
</feature>
<evidence type="ECO:0000259" key="3">
    <source>
        <dbReference type="PROSITE" id="PS50235"/>
    </source>
</evidence>
<protein>
    <recommendedName>
        <fullName evidence="3">USP domain-containing protein</fullName>
    </recommendedName>
</protein>
<dbReference type="GeneID" id="100836368"/>
<dbReference type="Pfam" id="PF13968">
    <property type="entry name" value="DUF4220"/>
    <property type="match status" value="1"/>
</dbReference>
<dbReference type="Gramene" id="KQJ88113">
    <property type="protein sequence ID" value="KQJ88113"/>
    <property type="gene ID" value="BRADI_4g15430v3"/>
</dbReference>
<keyword evidence="2" id="KW-1133">Transmembrane helix</keyword>
<feature type="transmembrane region" description="Helical" evidence="2">
    <location>
        <begin position="20"/>
        <end position="45"/>
    </location>
</feature>
<feature type="compositionally biased region" description="Polar residues" evidence="1">
    <location>
        <begin position="815"/>
        <end position="825"/>
    </location>
</feature>
<keyword evidence="6" id="KW-1185">Reference proteome</keyword>
<gene>
    <name evidence="5" type="primary">LOC100836368</name>
    <name evidence="4" type="ORF">BRADI_4g15430v3</name>
</gene>
<dbReference type="CDD" id="cd02257">
    <property type="entry name" value="Peptidase_C19"/>
    <property type="match status" value="1"/>
</dbReference>
<feature type="compositionally biased region" description="Polar residues" evidence="1">
    <location>
        <begin position="257"/>
        <end position="267"/>
    </location>
</feature>
<dbReference type="Proteomes" id="UP000008810">
    <property type="component" value="Chromosome 4"/>
</dbReference>
<proteinExistence type="predicted"/>